<dbReference type="SUPFAM" id="SSF54292">
    <property type="entry name" value="2Fe-2S ferredoxin-like"/>
    <property type="match status" value="1"/>
</dbReference>
<evidence type="ECO:0000313" key="4">
    <source>
        <dbReference type="Proteomes" id="UP001367771"/>
    </source>
</evidence>
<dbReference type="Pfam" id="PF00970">
    <property type="entry name" value="FAD_binding_6"/>
    <property type="match status" value="1"/>
</dbReference>
<dbReference type="Pfam" id="PF00175">
    <property type="entry name" value="NAD_binding_1"/>
    <property type="match status" value="1"/>
</dbReference>
<dbReference type="InterPro" id="IPR001041">
    <property type="entry name" value="2Fe-2S_ferredoxin-type"/>
</dbReference>
<dbReference type="InterPro" id="IPR017938">
    <property type="entry name" value="Riboflavin_synthase-like_b-brl"/>
</dbReference>
<dbReference type="InterPro" id="IPR036010">
    <property type="entry name" value="2Fe-2S_ferredoxin-like_sf"/>
</dbReference>
<dbReference type="InterPro" id="IPR008333">
    <property type="entry name" value="Cbr1-like_FAD-bd_dom"/>
</dbReference>
<dbReference type="CDD" id="cd00207">
    <property type="entry name" value="fer2"/>
    <property type="match status" value="1"/>
</dbReference>
<dbReference type="PROSITE" id="PS51384">
    <property type="entry name" value="FAD_FR"/>
    <property type="match status" value="1"/>
</dbReference>
<accession>A0ABU8H6L9</accession>
<dbReference type="InterPro" id="IPR039261">
    <property type="entry name" value="FNR_nucleotide-bd"/>
</dbReference>
<dbReference type="PANTHER" id="PTHR47354">
    <property type="entry name" value="NADH OXIDOREDUCTASE HCR"/>
    <property type="match status" value="1"/>
</dbReference>
<evidence type="ECO:0000259" key="1">
    <source>
        <dbReference type="PROSITE" id="PS51085"/>
    </source>
</evidence>
<evidence type="ECO:0000313" key="3">
    <source>
        <dbReference type="EMBL" id="MEI5688714.1"/>
    </source>
</evidence>
<dbReference type="RefSeq" id="WP_271300958.1">
    <property type="nucleotide sequence ID" value="NZ_JBBBDM010000012.1"/>
</dbReference>
<feature type="domain" description="FAD-binding FR-type" evidence="2">
    <location>
        <begin position="101"/>
        <end position="201"/>
    </location>
</feature>
<feature type="domain" description="2Fe-2S ferredoxin-type" evidence="1">
    <location>
        <begin position="1"/>
        <end position="92"/>
    </location>
</feature>
<dbReference type="PRINTS" id="PR00410">
    <property type="entry name" value="PHEHYDRXLASE"/>
</dbReference>
<comment type="caution">
    <text evidence="3">The sequence shown here is derived from an EMBL/GenBank/DDBJ whole genome shotgun (WGS) entry which is preliminary data.</text>
</comment>
<protein>
    <submittedName>
        <fullName evidence="3">2Fe-2S iron-sulfur cluster binding domain-containing protein</fullName>
    </submittedName>
</protein>
<evidence type="ECO:0000259" key="2">
    <source>
        <dbReference type="PROSITE" id="PS51384"/>
    </source>
</evidence>
<dbReference type="InterPro" id="IPR001433">
    <property type="entry name" value="OxRdtase_FAD/NAD-bd"/>
</dbReference>
<dbReference type="PANTHER" id="PTHR47354:SF5">
    <property type="entry name" value="PROTEIN RFBI"/>
    <property type="match status" value="1"/>
</dbReference>
<dbReference type="SUPFAM" id="SSF52343">
    <property type="entry name" value="Ferredoxin reductase-like, C-terminal NADP-linked domain"/>
    <property type="match status" value="1"/>
</dbReference>
<dbReference type="SUPFAM" id="SSF63380">
    <property type="entry name" value="Riboflavin synthase domain-like"/>
    <property type="match status" value="1"/>
</dbReference>
<keyword evidence="4" id="KW-1185">Reference proteome</keyword>
<name>A0ABU8H6L9_9SPHN</name>
<dbReference type="InterPro" id="IPR012675">
    <property type="entry name" value="Beta-grasp_dom_sf"/>
</dbReference>
<dbReference type="InterPro" id="IPR050415">
    <property type="entry name" value="MRET"/>
</dbReference>
<organism evidence="3 4">
    <name type="scientific">Sphingomonas kyungheensis</name>
    <dbReference type="NCBI Taxonomy" id="1069987"/>
    <lineage>
        <taxon>Bacteria</taxon>
        <taxon>Pseudomonadati</taxon>
        <taxon>Pseudomonadota</taxon>
        <taxon>Alphaproteobacteria</taxon>
        <taxon>Sphingomonadales</taxon>
        <taxon>Sphingomonadaceae</taxon>
        <taxon>Sphingomonas</taxon>
    </lineage>
</organism>
<dbReference type="InterPro" id="IPR017927">
    <property type="entry name" value="FAD-bd_FR_type"/>
</dbReference>
<dbReference type="InterPro" id="IPR006058">
    <property type="entry name" value="2Fe2S_fd_BS"/>
</dbReference>
<sequence length="352" mass="38021">MATLTIEPTGDTVEVAEGQTLLDACLRAGLYLPHACGHGLCGTCKVSVLEGEVAHGAASSFALMDFERDEGATLACVATIQGDVTIEADIDDDPDARRIAVADHVGTVSKLEMLTPDILGVWLDVAGEGVFFQAGQYVNLSIDGIEGTRAFSIASSPAEANIVELHVRLVPGGKATTHLHEHLKVGDQIRFAGPFGRFFVRRSANKPLIFLAGGSGLSSPKSMILELIGQGYDQPITLIHGARRPHDLHYADFFRKLSEENPTFRYVPVLSQAEPEDAWEGETGYVHEAAERLFAGRFTGHQAYLCGPPPMIEAGIGALMKGRLFERDIFVEKFVTAADAEKSVRSPFFKKL</sequence>
<dbReference type="Gene3D" id="2.40.30.10">
    <property type="entry name" value="Translation factors"/>
    <property type="match status" value="1"/>
</dbReference>
<dbReference type="PROSITE" id="PS00197">
    <property type="entry name" value="2FE2S_FER_1"/>
    <property type="match status" value="1"/>
</dbReference>
<dbReference type="PROSITE" id="PS51085">
    <property type="entry name" value="2FE2S_FER_2"/>
    <property type="match status" value="1"/>
</dbReference>
<dbReference type="Gene3D" id="3.10.20.30">
    <property type="match status" value="1"/>
</dbReference>
<proteinExistence type="predicted"/>
<dbReference type="Pfam" id="PF00111">
    <property type="entry name" value="Fer2"/>
    <property type="match status" value="1"/>
</dbReference>
<reference evidence="3 4" key="1">
    <citation type="journal article" date="2013" name="Int. J. Syst. Evol. Microbiol.">
        <title>Sphingomonas kyungheensis sp. nov., a bacterium with ginsenoside-converting activity isolated from soil of a ginseng field.</title>
        <authorList>
            <person name="Son H.M."/>
            <person name="Yang J.E."/>
            <person name="Park Y."/>
            <person name="Han C.K."/>
            <person name="Kim S.G."/>
            <person name="Kook M."/>
            <person name="Yi T.H."/>
        </authorList>
    </citation>
    <scope>NUCLEOTIDE SEQUENCE [LARGE SCALE GENOMIC DNA]</scope>
    <source>
        <strain evidence="3 4">LMG 26582</strain>
    </source>
</reference>
<dbReference type="Proteomes" id="UP001367771">
    <property type="component" value="Unassembled WGS sequence"/>
</dbReference>
<dbReference type="Gene3D" id="3.40.50.80">
    <property type="entry name" value="Nucleotide-binding domain of ferredoxin-NADP reductase (FNR) module"/>
    <property type="match status" value="1"/>
</dbReference>
<gene>
    <name evidence="3" type="ORF">V8201_16590</name>
</gene>
<dbReference type="EMBL" id="JBBBDM010000012">
    <property type="protein sequence ID" value="MEI5688714.1"/>
    <property type="molecule type" value="Genomic_DNA"/>
</dbReference>